<name>H6LGB0_ACEWD</name>
<dbReference type="HOGENOM" id="CLU_453185_0_0_9"/>
<gene>
    <name evidence="2" type="ordered locus">Awo_c02370</name>
</gene>
<dbReference type="Pfam" id="PF08481">
    <property type="entry name" value="GBS_Bsp-like"/>
    <property type="match status" value="4"/>
</dbReference>
<evidence type="ECO:0000259" key="1">
    <source>
        <dbReference type="Pfam" id="PF01551"/>
    </source>
</evidence>
<dbReference type="PANTHER" id="PTHR21666:SF270">
    <property type="entry name" value="MUREIN HYDROLASE ACTIVATOR ENVC"/>
    <property type="match status" value="1"/>
</dbReference>
<dbReference type="CDD" id="cd12797">
    <property type="entry name" value="M23_peptidase"/>
    <property type="match status" value="1"/>
</dbReference>
<dbReference type="InterPro" id="IPR016047">
    <property type="entry name" value="M23ase_b-sheet_dom"/>
</dbReference>
<protein>
    <submittedName>
        <fullName evidence="2">Peptidase</fullName>
    </submittedName>
</protein>
<dbReference type="Gene3D" id="2.70.70.10">
    <property type="entry name" value="Glucose Permease (Domain IIA)"/>
    <property type="match status" value="1"/>
</dbReference>
<proteinExistence type="predicted"/>
<dbReference type="Proteomes" id="UP000007177">
    <property type="component" value="Chromosome"/>
</dbReference>
<keyword evidence="3" id="KW-1185">Reference proteome</keyword>
<evidence type="ECO:0000313" key="3">
    <source>
        <dbReference type="Proteomes" id="UP000007177"/>
    </source>
</evidence>
<dbReference type="KEGG" id="awo:Awo_c02370"/>
<dbReference type="Gene3D" id="2.60.40.3760">
    <property type="match status" value="4"/>
</dbReference>
<organism evidence="2 3">
    <name type="scientific">Acetobacterium woodii (strain ATCC 29683 / DSM 1030 / JCM 2381 / KCTC 1655 / WB1)</name>
    <dbReference type="NCBI Taxonomy" id="931626"/>
    <lineage>
        <taxon>Bacteria</taxon>
        <taxon>Bacillati</taxon>
        <taxon>Bacillota</taxon>
        <taxon>Clostridia</taxon>
        <taxon>Eubacteriales</taxon>
        <taxon>Eubacteriaceae</taxon>
        <taxon>Acetobacterium</taxon>
    </lineage>
</organism>
<reference evidence="3" key="1">
    <citation type="submission" date="2011-07" db="EMBL/GenBank/DDBJ databases">
        <title>Complete genome sequence of Acetobacterium woodii.</title>
        <authorList>
            <person name="Poehlein A."/>
            <person name="Schmidt S."/>
            <person name="Kaster A.-K."/>
            <person name="Goenrich M."/>
            <person name="Vollmers J."/>
            <person name="Thuermer A."/>
            <person name="Gottschalk G."/>
            <person name="Thauer R.K."/>
            <person name="Daniel R."/>
            <person name="Mueller V."/>
        </authorList>
    </citation>
    <scope>NUCLEOTIDE SEQUENCE [LARGE SCALE GENOMIC DNA]</scope>
    <source>
        <strain evidence="3">ATCC 29683 / DSM 1030 / JCM 2381 / KCTC 1655 / WB1</strain>
    </source>
</reference>
<dbReference type="InterPro" id="IPR050570">
    <property type="entry name" value="Cell_wall_metabolism_enzyme"/>
</dbReference>
<dbReference type="InterPro" id="IPR013688">
    <property type="entry name" value="GBS_Bsp-like"/>
</dbReference>
<dbReference type="PANTHER" id="PTHR21666">
    <property type="entry name" value="PEPTIDASE-RELATED"/>
    <property type="match status" value="1"/>
</dbReference>
<dbReference type="Pfam" id="PF01551">
    <property type="entry name" value="Peptidase_M23"/>
    <property type="match status" value="1"/>
</dbReference>
<dbReference type="SUPFAM" id="SSF51261">
    <property type="entry name" value="Duplicated hybrid motif"/>
    <property type="match status" value="1"/>
</dbReference>
<feature type="domain" description="M23ase beta-sheet core" evidence="1">
    <location>
        <begin position="481"/>
        <end position="582"/>
    </location>
</feature>
<dbReference type="EMBL" id="CP002987">
    <property type="protein sequence ID" value="AFA47046.1"/>
    <property type="molecule type" value="Genomic_DNA"/>
</dbReference>
<reference evidence="2 3" key="2">
    <citation type="journal article" date="2012" name="PLoS ONE">
        <title>An ancient pathway combining carbon dioxide fixation with the generation and utilization of a sodium ion gradient for ATP synthesis.</title>
        <authorList>
            <person name="Poehlein A."/>
            <person name="Schmidt S."/>
            <person name="Kaster A.K."/>
            <person name="Goenrich M."/>
            <person name="Vollmers J."/>
            <person name="Thurmer A."/>
            <person name="Bertsch J."/>
            <person name="Schuchmann K."/>
            <person name="Voigt B."/>
            <person name="Hecker M."/>
            <person name="Daniel R."/>
            <person name="Thauer R.K."/>
            <person name="Gottschalk G."/>
            <person name="Muller V."/>
        </authorList>
    </citation>
    <scope>NUCLEOTIDE SEQUENCE [LARGE SCALE GENOMIC DNA]</scope>
    <source>
        <strain evidence="3">ATCC 29683 / DSM 1030 / JCM 2381 / KCTC 1655 / WB1</strain>
    </source>
</reference>
<dbReference type="GO" id="GO:0004222">
    <property type="term" value="F:metalloendopeptidase activity"/>
    <property type="evidence" value="ECO:0007669"/>
    <property type="project" value="TreeGrafter"/>
</dbReference>
<dbReference type="STRING" id="931626.Awo_c02370"/>
<sequence length="602" mass="68341">MTAFILSLSMGAVFADETVVADIQEVDVKTESEEILEIETAVKEIQVTVSQDLQNHETYLVSTVGCAGKTTIRKVMFPIWTERNGQDDLHWYEGIRDSDGEYRITVNNQNHGFETGIYNIHTYIYGDSGQVLKTLVNTYMQEAERPIIKIGEIENNCYKVSISGVSNAQGVIGVSFPTWTQSGGQNDLRWENGNYVGHDTWETTINIDNYQRSYDTFITHAYITNCDRQQKFIGETEQCILNPFDQEPLKISSKQQTDNSKFVVNTENCKGKSGIKSVWFAVWSERNGQDEIRWYQGTRDNNGEFVMSDDVENHGFETGPFIIHAYLRGNNEENIAFADNLFKMEKMNATIEYDHAVLNNTFKMRIRNVGDQNGVTSIVFPTWSRTNGQDDIRWEPATYIGGHTWEATIHLKDYQMIVDDFISHAYLTDKNGHMVFLTDSVKRILQNTQTIYGYFAYPLDKNYRPNANDPTDWFGPRWGDIHEGVDIPADRYASCFAVGDGIVEKADYFMGYGRYIRIRTTDRYGESVSFFYGHLQEINVSVGQTVSKGQKIGSVGGSGYNAQGNYSDNAFGSHLHFGAIANADDACVDPEIWIDFHNPNSN</sequence>
<dbReference type="InterPro" id="IPR011055">
    <property type="entry name" value="Dup_hybrid_motif"/>
</dbReference>
<dbReference type="AlphaFoldDB" id="H6LGB0"/>
<dbReference type="eggNOG" id="COG0739">
    <property type="taxonomic scope" value="Bacteria"/>
</dbReference>
<evidence type="ECO:0000313" key="2">
    <source>
        <dbReference type="EMBL" id="AFA47046.1"/>
    </source>
</evidence>
<accession>H6LGB0</accession>